<evidence type="ECO:0000313" key="2">
    <source>
        <dbReference type="EMBL" id="QIX02546.1"/>
    </source>
</evidence>
<dbReference type="PANTHER" id="PTHR42064:SF1">
    <property type="entry name" value="YALI0F28677P"/>
    <property type="match status" value="1"/>
</dbReference>
<accession>A0A6H0Y6C6</accession>
<sequence length="1319" mass="146114">MGPPALDGSESLRGNVPVSPSPSLYRATSWTNLRSVPTEGSQLRLPASKLRPSVSSPVFPKVDLPSGPTDGRDEDTLVRLPVTDGHLDSADMHAAPQSVEAATNTTQQTTECAAPVSLSGLLDAIRMDVQQCRRARTQRALLHRTHQAIARNYHLTSLSHQVRVTLVDCIRSEDKDSFTTLFRAVQDASVQEPIASTYCEDDEVEWLTKLSSTSRTTLLSFLTNIRFDQTYLATRIAALSQKNLIALLPGSGKAESVLGNTTSRSTLPLGYAVDQLIDHLGAGSPGCPLDSIWNLVRTNGDTEQSQKVWATVCAKLIHEQKPGSEKVVVHLLNRFSEASRWSGHAAIEEWMTDVLQHGRFLLDQSRSFRQRMEMTQESCSEETQRKEAFLSTAASRLLEILGTGKLFSPSTLSFSDKIVASLKESPKHHKAYPAFVVTRWLALSYLPDLLCSPEVYGLLDDHIVSELARARILKDICSRVQRIVLDVLHAWRHNKSASEHDLLSMHNILAIFQGEAQPKMADTSHGLSAESSCTSLLAISVDDVLASLDALQPSERTASISSDQQTLRSGLHSSASSISGFSLFRSNGLPSSEELLGHSQWTERGDSNLDLDLLHVREELDDISSAANTTGQGSYSIFKIDGRHRSVSARNDDSSEVHLDSPPWWSDLLEILRVQTNLASPCWPPSVPLQVQLSTLLDNISTEAEAQDDFVMAHTLLGISHSMTELVQEQGQHGLQVVLNQSFSDAVTSSTAAAQALSAYDIALQSAQDVLARMSTALNKSCKALDVLRDKMWYTATVRTSAEYERLQGLIGALRSMSRKRTTSKTIHMLRTTSNTRPGLLPPMKSASQILELVSASQEHGNLNKLSSEQSLAVKKWLEYHQVHNLCTTEERIHKLCMEVRKAVDVLANPNERESMLWEDLLFKGIKPAALQLPIRRRENSRPMTPAFFMPYGTTRAPQALSNTSSYEYIDARSPTLTSRSSNNFWSPAVTETLSLSSATSVGSGWHANRHQKLSQRLEKQLYHRITGFILSEFNLYENGSETDRALWSGIGGQLLKHQALRSQTSRFDFHRAFRTMLTRFSTTPNPQIKLKQLVEMQKLLPAFMSDTGRSMVDGFVEVFSDASIRPKTLLRDLQYIASLVPLSVLEDSTTGDAFLNAAVAASRLKKESVRVMVETADAIIAFHTSNRGSASLAQHQRDAATFASVTHRPSVDIAAYSMSDAGTLLQIAAKDGNAAAQRELATLYLTHPDLMEHVVAPFAQPKEVFRDELENKWKTHDRSRCDPLTMCVAHHWMLLSSKRGDSLAKEHLRQREEMERLP</sequence>
<evidence type="ECO:0000313" key="3">
    <source>
        <dbReference type="Proteomes" id="UP000503462"/>
    </source>
</evidence>
<organism evidence="2 3">
    <name type="scientific">Peltaster fructicola</name>
    <dbReference type="NCBI Taxonomy" id="286661"/>
    <lineage>
        <taxon>Eukaryota</taxon>
        <taxon>Fungi</taxon>
        <taxon>Dikarya</taxon>
        <taxon>Ascomycota</taxon>
        <taxon>Pezizomycotina</taxon>
        <taxon>Dothideomycetes</taxon>
        <taxon>Dothideomycetes incertae sedis</taxon>
        <taxon>Peltaster</taxon>
    </lineage>
</organism>
<feature type="region of interest" description="Disordered" evidence="1">
    <location>
        <begin position="37"/>
        <end position="75"/>
    </location>
</feature>
<keyword evidence="3" id="KW-1185">Reference proteome</keyword>
<feature type="region of interest" description="Disordered" evidence="1">
    <location>
        <begin position="1"/>
        <end position="24"/>
    </location>
</feature>
<protein>
    <submittedName>
        <fullName evidence="2">Uncharacterized protein</fullName>
    </submittedName>
</protein>
<evidence type="ECO:0000256" key="1">
    <source>
        <dbReference type="SAM" id="MobiDB-lite"/>
    </source>
</evidence>
<dbReference type="PANTHER" id="PTHR42064">
    <property type="entry name" value="YALI0F28677P"/>
    <property type="match status" value="1"/>
</dbReference>
<dbReference type="OrthoDB" id="3548913at2759"/>
<dbReference type="EMBL" id="CP051143">
    <property type="protein sequence ID" value="QIX02546.1"/>
    <property type="molecule type" value="Genomic_DNA"/>
</dbReference>
<proteinExistence type="predicted"/>
<dbReference type="Proteomes" id="UP000503462">
    <property type="component" value="Chromosome 5"/>
</dbReference>
<reference evidence="2 3" key="1">
    <citation type="journal article" date="2016" name="Sci. Rep.">
        <title>Peltaster fructicola genome reveals evolution from an invasive phytopathogen to an ectophytic parasite.</title>
        <authorList>
            <person name="Xu C."/>
            <person name="Chen H."/>
            <person name="Gleason M.L."/>
            <person name="Xu J.R."/>
            <person name="Liu H."/>
            <person name="Zhang R."/>
            <person name="Sun G."/>
        </authorList>
    </citation>
    <scope>NUCLEOTIDE SEQUENCE [LARGE SCALE GENOMIC DNA]</scope>
    <source>
        <strain evidence="2 3">LNHT1506</strain>
    </source>
</reference>
<name>A0A6H0Y6C6_9PEZI</name>
<gene>
    <name evidence="2" type="ORF">AMS68_008063</name>
</gene>